<feature type="domain" description="Glutamine amidotransferase type-2" evidence="12">
    <location>
        <begin position="2"/>
        <end position="217"/>
    </location>
</feature>
<feature type="active site" description="For GATase activity" evidence="9">
    <location>
        <position position="2"/>
    </location>
</feature>
<dbReference type="CDD" id="cd00712">
    <property type="entry name" value="AsnB"/>
    <property type="match status" value="1"/>
</dbReference>
<dbReference type="GO" id="GO:0005524">
    <property type="term" value="F:ATP binding"/>
    <property type="evidence" value="ECO:0007669"/>
    <property type="project" value="UniProtKB-KW"/>
</dbReference>
<dbReference type="SUPFAM" id="SSF52402">
    <property type="entry name" value="Adenine nucleotide alpha hydrolases-like"/>
    <property type="match status" value="1"/>
</dbReference>
<sequence length="615" mass="69178">MCGIAGQVGRDPRTIQRRYAAYCAMQQTLARRGPDQRGMYICGAAALIHARLAVVDLENGLQPMQLDWQGETYVLVYNGELYNTPELRAALAARGHSFNGHSDTEVLLHAFAEWGANCVPRCNGIFAFAVWQQNAGTLFLARDRCGVKPLFYTQAENSLIFGSELKTLLAHPAVPSRVDANGLAEVLLLGPGRTPGCGVFQNVRELLPGQYAVYETQTARLTLHTYWRLEDHDHPDDFAATARRVRDLVTDAIERQLVSDVPVATFLSGGLDSSLISAIADAHFTAQGNQLQTFSVGYRDNKKYFHATKFQPGADAPYIRKMNDFLHARHHWVTLDTPELVPALYAAVDARDLPGMADVDASLLVFCRHIKPHATVALSGECADEIFGGYPWYRDPTVRERYGFPWAQSTAYRASFIKPGVLGGIDPAAFVDERYRATLAQTSVRPGLPAAEQRMRQMMNLNFKWFMQTLLDRKDRMSMYSGLEVRVPFCDYRIAEYLYSVPWEFKDYHGQEKGLLREAMRGVLPDEVLWRRKSPYPKTWNPSYLAAVSAELRTVLNDPAAPLLRIIRADALETLLASGADNPIPWYGQLMTTPQTIAWFLQLNYWLTKYKVELV</sequence>
<evidence type="ECO:0000256" key="7">
    <source>
        <dbReference type="ARBA" id="ARBA00022962"/>
    </source>
</evidence>
<keyword evidence="9" id="KW-0028">Amino-acid biosynthesis</keyword>
<dbReference type="PANTHER" id="PTHR43284">
    <property type="entry name" value="ASPARAGINE SYNTHETASE (GLUTAMINE-HYDROLYZING)"/>
    <property type="match status" value="1"/>
</dbReference>
<dbReference type="PROSITE" id="PS51278">
    <property type="entry name" value="GATASE_TYPE_2"/>
    <property type="match status" value="1"/>
</dbReference>
<evidence type="ECO:0000256" key="5">
    <source>
        <dbReference type="ARBA" id="ARBA00022840"/>
    </source>
</evidence>
<keyword evidence="5 10" id="KW-0067">ATP-binding</keyword>
<evidence type="ECO:0000256" key="8">
    <source>
        <dbReference type="ARBA" id="ARBA00048741"/>
    </source>
</evidence>
<dbReference type="InterPro" id="IPR029055">
    <property type="entry name" value="Ntn_hydrolases_N"/>
</dbReference>
<evidence type="ECO:0000313" key="13">
    <source>
        <dbReference type="EMBL" id="SKA90961.1"/>
    </source>
</evidence>
<evidence type="ECO:0000256" key="9">
    <source>
        <dbReference type="PIRSR" id="PIRSR001589-1"/>
    </source>
</evidence>
<reference evidence="13 14" key="1">
    <citation type="submission" date="2017-02" db="EMBL/GenBank/DDBJ databases">
        <authorList>
            <person name="Peterson S.W."/>
        </authorList>
    </citation>
    <scope>NUCLEOTIDE SEQUENCE [LARGE SCALE GENOMIC DNA]</scope>
    <source>
        <strain evidence="13 14">ATCC 27749</strain>
    </source>
</reference>
<evidence type="ECO:0000259" key="12">
    <source>
        <dbReference type="PROSITE" id="PS51278"/>
    </source>
</evidence>
<dbReference type="PANTHER" id="PTHR43284:SF1">
    <property type="entry name" value="ASPARAGINE SYNTHETASE"/>
    <property type="match status" value="1"/>
</dbReference>
<dbReference type="GO" id="GO:0006529">
    <property type="term" value="P:asparagine biosynthetic process"/>
    <property type="evidence" value="ECO:0007669"/>
    <property type="project" value="UniProtKB-KW"/>
</dbReference>
<dbReference type="InterPro" id="IPR051786">
    <property type="entry name" value="ASN_synthetase/amidase"/>
</dbReference>
<dbReference type="GO" id="GO:0004066">
    <property type="term" value="F:asparagine synthase (glutamine-hydrolyzing) activity"/>
    <property type="evidence" value="ECO:0007669"/>
    <property type="project" value="UniProtKB-EC"/>
</dbReference>
<accession>A0A1T4XPB9</accession>
<dbReference type="InterPro" id="IPR014729">
    <property type="entry name" value="Rossmann-like_a/b/a_fold"/>
</dbReference>
<dbReference type="AlphaFoldDB" id="A0A1T4XPB9"/>
<dbReference type="InterPro" id="IPR017932">
    <property type="entry name" value="GATase_2_dom"/>
</dbReference>
<evidence type="ECO:0000256" key="10">
    <source>
        <dbReference type="PIRSR" id="PIRSR001589-2"/>
    </source>
</evidence>
<evidence type="ECO:0000313" key="14">
    <source>
        <dbReference type="Proteomes" id="UP000190286"/>
    </source>
</evidence>
<comment type="catalytic activity">
    <reaction evidence="8">
        <text>L-aspartate + L-glutamine + ATP + H2O = L-asparagine + L-glutamate + AMP + diphosphate + H(+)</text>
        <dbReference type="Rhea" id="RHEA:12228"/>
        <dbReference type="ChEBI" id="CHEBI:15377"/>
        <dbReference type="ChEBI" id="CHEBI:15378"/>
        <dbReference type="ChEBI" id="CHEBI:29985"/>
        <dbReference type="ChEBI" id="CHEBI:29991"/>
        <dbReference type="ChEBI" id="CHEBI:30616"/>
        <dbReference type="ChEBI" id="CHEBI:33019"/>
        <dbReference type="ChEBI" id="CHEBI:58048"/>
        <dbReference type="ChEBI" id="CHEBI:58359"/>
        <dbReference type="ChEBI" id="CHEBI:456215"/>
        <dbReference type="EC" id="6.3.5.4"/>
    </reaction>
</comment>
<dbReference type="STRING" id="745368.SAMN02745178_02091"/>
<dbReference type="EMBL" id="FUYF01000012">
    <property type="protein sequence ID" value="SKA90961.1"/>
    <property type="molecule type" value="Genomic_DNA"/>
</dbReference>
<organism evidence="13 14">
    <name type="scientific">Gemmiger formicilis</name>
    <dbReference type="NCBI Taxonomy" id="745368"/>
    <lineage>
        <taxon>Bacteria</taxon>
        <taxon>Bacillati</taxon>
        <taxon>Bacillota</taxon>
        <taxon>Clostridia</taxon>
        <taxon>Eubacteriales</taxon>
        <taxon>Gemmiger</taxon>
    </lineage>
</organism>
<feature type="binding site" evidence="10">
    <location>
        <position position="103"/>
    </location>
    <ligand>
        <name>L-glutamine</name>
        <dbReference type="ChEBI" id="CHEBI:58359"/>
    </ligand>
</feature>
<dbReference type="CDD" id="cd01991">
    <property type="entry name" value="Asn_synthase_B_C"/>
    <property type="match status" value="1"/>
</dbReference>
<keyword evidence="6 9" id="KW-0061">Asparagine biosynthesis</keyword>
<dbReference type="NCBIfam" id="TIGR01536">
    <property type="entry name" value="asn_synth_AEB"/>
    <property type="match status" value="1"/>
</dbReference>
<dbReference type="SUPFAM" id="SSF56235">
    <property type="entry name" value="N-terminal nucleophile aminohydrolases (Ntn hydrolases)"/>
    <property type="match status" value="1"/>
</dbReference>
<keyword evidence="7 9" id="KW-0315">Glutamine amidotransferase</keyword>
<dbReference type="Proteomes" id="UP000190286">
    <property type="component" value="Unassembled WGS sequence"/>
</dbReference>
<dbReference type="InterPro" id="IPR006426">
    <property type="entry name" value="Asn_synth_AEB"/>
</dbReference>
<name>A0A1T4XPB9_9FIRM</name>
<dbReference type="GeneID" id="93338542"/>
<evidence type="ECO:0000256" key="11">
    <source>
        <dbReference type="PIRSR" id="PIRSR001589-3"/>
    </source>
</evidence>
<proteinExistence type="inferred from homology"/>
<evidence type="ECO:0000256" key="1">
    <source>
        <dbReference type="ARBA" id="ARBA00005187"/>
    </source>
</evidence>
<dbReference type="Pfam" id="PF13537">
    <property type="entry name" value="GATase_7"/>
    <property type="match status" value="1"/>
</dbReference>
<dbReference type="Pfam" id="PF00733">
    <property type="entry name" value="Asn_synthase"/>
    <property type="match status" value="1"/>
</dbReference>
<evidence type="ECO:0000256" key="2">
    <source>
        <dbReference type="ARBA" id="ARBA00005752"/>
    </source>
</evidence>
<protein>
    <recommendedName>
        <fullName evidence="3">asparagine synthase (glutamine-hydrolyzing)</fullName>
        <ecNumber evidence="3">6.3.5.4</ecNumber>
    </recommendedName>
</protein>
<evidence type="ECO:0000256" key="4">
    <source>
        <dbReference type="ARBA" id="ARBA00022741"/>
    </source>
</evidence>
<dbReference type="InterPro" id="IPR033738">
    <property type="entry name" value="AsnB_N"/>
</dbReference>
<gene>
    <name evidence="13" type="ORF">SAMN02745178_02091</name>
</gene>
<dbReference type="GO" id="GO:0005829">
    <property type="term" value="C:cytosol"/>
    <property type="evidence" value="ECO:0007669"/>
    <property type="project" value="TreeGrafter"/>
</dbReference>
<comment type="similarity">
    <text evidence="2">Belongs to the asparagine synthetase family.</text>
</comment>
<dbReference type="RefSeq" id="WP_078784962.1">
    <property type="nucleotide sequence ID" value="NZ_FUYF01000012.1"/>
</dbReference>
<comment type="pathway">
    <text evidence="1">Amino-acid biosynthesis; L-asparagine biosynthesis; L-asparagine from L-aspartate (L-Gln route): step 1/1.</text>
</comment>
<dbReference type="InterPro" id="IPR001962">
    <property type="entry name" value="Asn_synthase"/>
</dbReference>
<feature type="site" description="Important for beta-aspartyl-AMP intermediate formation" evidence="11">
    <location>
        <position position="381"/>
    </location>
</feature>
<keyword evidence="4 10" id="KW-0547">Nucleotide-binding</keyword>
<evidence type="ECO:0000256" key="3">
    <source>
        <dbReference type="ARBA" id="ARBA00012737"/>
    </source>
</evidence>
<dbReference type="PIRSF" id="PIRSF001589">
    <property type="entry name" value="Asn_synthetase_glu-h"/>
    <property type="match status" value="1"/>
</dbReference>
<feature type="binding site" evidence="10">
    <location>
        <begin position="379"/>
        <end position="380"/>
    </location>
    <ligand>
        <name>ATP</name>
        <dbReference type="ChEBI" id="CHEBI:30616"/>
    </ligand>
</feature>
<evidence type="ECO:0000256" key="6">
    <source>
        <dbReference type="ARBA" id="ARBA00022888"/>
    </source>
</evidence>
<dbReference type="OrthoDB" id="9763290at2"/>
<feature type="binding site" evidence="10">
    <location>
        <position position="296"/>
    </location>
    <ligand>
        <name>ATP</name>
        <dbReference type="ChEBI" id="CHEBI:30616"/>
    </ligand>
</feature>
<dbReference type="Gene3D" id="3.40.50.620">
    <property type="entry name" value="HUPs"/>
    <property type="match status" value="1"/>
</dbReference>
<dbReference type="Gene3D" id="3.60.20.10">
    <property type="entry name" value="Glutamine Phosphoribosylpyrophosphate, subunit 1, domain 1"/>
    <property type="match status" value="1"/>
</dbReference>
<keyword evidence="14" id="KW-1185">Reference proteome</keyword>
<dbReference type="EC" id="6.3.5.4" evidence="3"/>